<evidence type="ECO:0000259" key="9">
    <source>
        <dbReference type="PROSITE" id="PS50050"/>
    </source>
</evidence>
<dbReference type="PANTHER" id="PTHR46605:SF2">
    <property type="entry name" value="TNFR-CYS DOMAIN-CONTAINING PROTEIN"/>
    <property type="match status" value="1"/>
</dbReference>
<comment type="caution">
    <text evidence="10">The sequence shown here is derived from an EMBL/GenBank/DDBJ whole genome shotgun (WGS) entry which is preliminary data.</text>
</comment>
<comment type="caution">
    <text evidence="6">Lacks conserved residue(s) required for the propagation of feature annotation.</text>
</comment>
<keyword evidence="3" id="KW-0677">Repeat</keyword>
<keyword evidence="4 6" id="KW-1015">Disulfide bond</keyword>
<dbReference type="EMBL" id="CALNXK010000009">
    <property type="protein sequence ID" value="CAH3041830.1"/>
    <property type="molecule type" value="Genomic_DNA"/>
</dbReference>
<dbReference type="InterPro" id="IPR000488">
    <property type="entry name" value="Death_dom"/>
</dbReference>
<sequence length="736" mass="81431">MVQADPLSVSISSASAYATGVFFTLLASPSLTSLKSSPSRTRPIIETDISHIHNQRSVSATSSTGSHPSITVAVVETKESDDSGIGQHSYVKVATLSGCSVALMFIIVVAIVYIFKKRGPTTNCFPCNNNVETRPNLTSGSGDSESCSVLLSPEDDTALYVNQKLQDAQQDSTCQENDSQPLQHIGQTLSDDGTIPLSLDDCSLGEGIITTTCQQWNGSVSEVEKQRLIKWADLSQTEKYSSKMNQVPFCLLHNICLTLDIIREADGKDVREFASKLNISVPEFERLQQAAKVILVYGSSLVISKRQKPRHDEIERVINATHSLIWKCSIAECHPGSGLSFPCGGSIPFSESIECVYCIKGVNYSETNDYSQCKSCRKCSPHEKSSGHCTTTEDTTKCLKICDKGFYWNKITDSCDPCSDCCKQPLAQHERQCEDSGLPVSHQCQQTDVKCQHPTGTVKTDGKLFQPDDHKSNHLSSSTITGIVVSCVSLVVIIIIIALGFVIRKQCYQQQVRTILKRDCCFSQGKTETVYSYNPKDNDPDLESAPCSQENGSGPGHLGEDNKKGLLTSVLVPAHPELPESPAGRGHEAKGNKKPRELCLPSVDNKDHSPPNDLITVNPASDFHGFQRNLLNRKMETIPSRPFYCNICTTLDVERPFWDDYRTFGERIGLSRDEISLLGQRGQPTHCMLQRFKSQKNSSVGKFKNIMENMDRHDIVTIIDEWMRFEWGKENNQAPH</sequence>
<dbReference type="Gene3D" id="1.10.533.10">
    <property type="entry name" value="Death Domain, Fas"/>
    <property type="match status" value="1"/>
</dbReference>
<feature type="transmembrane region" description="Helical" evidence="8">
    <location>
        <begin position="93"/>
        <end position="115"/>
    </location>
</feature>
<keyword evidence="2" id="KW-0732">Signal</keyword>
<evidence type="ECO:0000256" key="8">
    <source>
        <dbReference type="SAM" id="Phobius"/>
    </source>
</evidence>
<dbReference type="Gene3D" id="2.10.50.10">
    <property type="entry name" value="Tumor Necrosis Factor Receptor, subunit A, domain 2"/>
    <property type="match status" value="1"/>
</dbReference>
<name>A0ABN8N7P7_9CNID</name>
<feature type="region of interest" description="Disordered" evidence="7">
    <location>
        <begin position="575"/>
        <end position="612"/>
    </location>
</feature>
<keyword evidence="1" id="KW-0053">Apoptosis</keyword>
<evidence type="ECO:0000313" key="11">
    <source>
        <dbReference type="Proteomes" id="UP001159405"/>
    </source>
</evidence>
<feature type="transmembrane region" description="Helical" evidence="8">
    <location>
        <begin position="480"/>
        <end position="503"/>
    </location>
</feature>
<feature type="transmembrane region" description="Helical" evidence="8">
    <location>
        <begin position="14"/>
        <end position="34"/>
    </location>
</feature>
<dbReference type="InterPro" id="IPR052302">
    <property type="entry name" value="Neurotrophin_rcpt-DD"/>
</dbReference>
<evidence type="ECO:0000256" key="3">
    <source>
        <dbReference type="ARBA" id="ARBA00022737"/>
    </source>
</evidence>
<evidence type="ECO:0000256" key="2">
    <source>
        <dbReference type="ARBA" id="ARBA00022729"/>
    </source>
</evidence>
<evidence type="ECO:0000256" key="4">
    <source>
        <dbReference type="ARBA" id="ARBA00023157"/>
    </source>
</evidence>
<keyword evidence="8" id="KW-1133">Transmembrane helix</keyword>
<keyword evidence="11" id="KW-1185">Reference proteome</keyword>
<reference evidence="10 11" key="1">
    <citation type="submission" date="2022-05" db="EMBL/GenBank/DDBJ databases">
        <authorList>
            <consortium name="Genoscope - CEA"/>
            <person name="William W."/>
        </authorList>
    </citation>
    <scope>NUCLEOTIDE SEQUENCE [LARGE SCALE GENOMIC DNA]</scope>
</reference>
<feature type="region of interest" description="Disordered" evidence="7">
    <location>
        <begin position="532"/>
        <end position="560"/>
    </location>
</feature>
<keyword evidence="8" id="KW-0472">Membrane</keyword>
<dbReference type="InterPro" id="IPR011029">
    <property type="entry name" value="DEATH-like_dom_sf"/>
</dbReference>
<accession>A0ABN8N7P7</accession>
<proteinExistence type="predicted"/>
<feature type="domain" description="TNFR-Cys" evidence="9">
    <location>
        <begin position="357"/>
        <end position="398"/>
    </location>
</feature>
<evidence type="ECO:0000256" key="1">
    <source>
        <dbReference type="ARBA" id="ARBA00022703"/>
    </source>
</evidence>
<dbReference type="InterPro" id="IPR001368">
    <property type="entry name" value="TNFR/NGFR_Cys_rich_reg"/>
</dbReference>
<evidence type="ECO:0000256" key="7">
    <source>
        <dbReference type="SAM" id="MobiDB-lite"/>
    </source>
</evidence>
<dbReference type="SUPFAM" id="SSF47986">
    <property type="entry name" value="DEATH domain"/>
    <property type="match status" value="1"/>
</dbReference>
<feature type="disulfide bond" evidence="6">
    <location>
        <begin position="376"/>
        <end position="389"/>
    </location>
</feature>
<evidence type="ECO:0000313" key="10">
    <source>
        <dbReference type="EMBL" id="CAH3041830.1"/>
    </source>
</evidence>
<keyword evidence="8" id="KW-0812">Transmembrane</keyword>
<dbReference type="Proteomes" id="UP001159405">
    <property type="component" value="Unassembled WGS sequence"/>
</dbReference>
<dbReference type="PROSITE" id="PS50050">
    <property type="entry name" value="TNFR_NGFR_2"/>
    <property type="match status" value="1"/>
</dbReference>
<dbReference type="PANTHER" id="PTHR46605">
    <property type="entry name" value="TUMOR NECROSIS FACTOR RECEPTOR"/>
    <property type="match status" value="1"/>
</dbReference>
<feature type="repeat" description="TNFR-Cys" evidence="6">
    <location>
        <begin position="357"/>
        <end position="398"/>
    </location>
</feature>
<feature type="compositionally biased region" description="Basic and acidic residues" evidence="7">
    <location>
        <begin position="585"/>
        <end position="597"/>
    </location>
</feature>
<organism evidence="10 11">
    <name type="scientific">Porites lobata</name>
    <dbReference type="NCBI Taxonomy" id="104759"/>
    <lineage>
        <taxon>Eukaryota</taxon>
        <taxon>Metazoa</taxon>
        <taxon>Cnidaria</taxon>
        <taxon>Anthozoa</taxon>
        <taxon>Hexacorallia</taxon>
        <taxon>Scleractinia</taxon>
        <taxon>Fungiina</taxon>
        <taxon>Poritidae</taxon>
        <taxon>Porites</taxon>
    </lineage>
</organism>
<feature type="disulfide bond" evidence="6">
    <location>
        <begin position="358"/>
        <end position="373"/>
    </location>
</feature>
<protein>
    <recommendedName>
        <fullName evidence="9">TNFR-Cys domain-containing protein</fullName>
    </recommendedName>
</protein>
<evidence type="ECO:0000256" key="5">
    <source>
        <dbReference type="ARBA" id="ARBA00023180"/>
    </source>
</evidence>
<evidence type="ECO:0000256" key="6">
    <source>
        <dbReference type="PROSITE-ProRule" id="PRU00206"/>
    </source>
</evidence>
<gene>
    <name evidence="10" type="ORF">PLOB_00047947</name>
</gene>
<keyword evidence="5" id="KW-0325">Glycoprotein</keyword>
<dbReference type="Pfam" id="PF00531">
    <property type="entry name" value="Death"/>
    <property type="match status" value="1"/>
</dbReference>